<dbReference type="CDD" id="cd00088">
    <property type="entry name" value="HPT"/>
    <property type="match status" value="1"/>
</dbReference>
<feature type="region of interest" description="Disordered" evidence="16">
    <location>
        <begin position="393"/>
        <end position="428"/>
    </location>
</feature>
<keyword evidence="23" id="KW-1185">Reference proteome</keyword>
<accession>A0A124G923</accession>
<keyword evidence="13 17" id="KW-0472">Membrane</keyword>
<keyword evidence="4" id="KW-1003">Cell membrane</keyword>
<dbReference type="AlphaFoldDB" id="A0A124G923"/>
<gene>
    <name evidence="22" type="ORF">ADL15_34360</name>
</gene>
<dbReference type="InterPro" id="IPR003661">
    <property type="entry name" value="HisK_dim/P_dom"/>
</dbReference>
<dbReference type="GO" id="GO:0000155">
    <property type="term" value="F:phosphorelay sensor kinase activity"/>
    <property type="evidence" value="ECO:0007669"/>
    <property type="project" value="InterPro"/>
</dbReference>
<dbReference type="Proteomes" id="UP000053244">
    <property type="component" value="Unassembled WGS sequence"/>
</dbReference>
<comment type="subcellular location">
    <subcellularLocation>
        <location evidence="2">Cell membrane</location>
        <topology evidence="2">Multi-pass membrane protein</topology>
    </subcellularLocation>
</comment>
<dbReference type="SUPFAM" id="SSF47226">
    <property type="entry name" value="Histidine-containing phosphotransfer domain, HPT domain"/>
    <property type="match status" value="1"/>
</dbReference>
<dbReference type="InterPro" id="IPR003660">
    <property type="entry name" value="HAMP_dom"/>
</dbReference>
<feature type="domain" description="HAMP" evidence="20">
    <location>
        <begin position="187"/>
        <end position="239"/>
    </location>
</feature>
<evidence type="ECO:0000259" key="20">
    <source>
        <dbReference type="PROSITE" id="PS50885"/>
    </source>
</evidence>
<organism evidence="22 23">
    <name type="scientific">Actinoplanes awajinensis subsp. mycoplanecinus</name>
    <dbReference type="NCBI Taxonomy" id="135947"/>
    <lineage>
        <taxon>Bacteria</taxon>
        <taxon>Bacillati</taxon>
        <taxon>Actinomycetota</taxon>
        <taxon>Actinomycetes</taxon>
        <taxon>Micromonosporales</taxon>
        <taxon>Micromonosporaceae</taxon>
        <taxon>Actinoplanes</taxon>
    </lineage>
</organism>
<dbReference type="EC" id="2.7.13.3" evidence="3"/>
<dbReference type="InterPro" id="IPR003594">
    <property type="entry name" value="HATPase_dom"/>
</dbReference>
<dbReference type="InterPro" id="IPR036890">
    <property type="entry name" value="HATPase_C_sf"/>
</dbReference>
<evidence type="ECO:0000256" key="15">
    <source>
        <dbReference type="PROSITE-ProRule" id="PRU00169"/>
    </source>
</evidence>
<dbReference type="PROSITE" id="PS50885">
    <property type="entry name" value="HAMP"/>
    <property type="match status" value="1"/>
</dbReference>
<evidence type="ECO:0000256" key="17">
    <source>
        <dbReference type="SAM" id="Phobius"/>
    </source>
</evidence>
<keyword evidence="6" id="KW-0808">Transferase</keyword>
<protein>
    <recommendedName>
        <fullName evidence="3">histidine kinase</fullName>
        <ecNumber evidence="3">2.7.13.3</ecNumber>
    </recommendedName>
</protein>
<dbReference type="FunFam" id="1.10.287.130:FF:000002">
    <property type="entry name" value="Two-component osmosensing histidine kinase"/>
    <property type="match status" value="1"/>
</dbReference>
<dbReference type="Pfam" id="PF00072">
    <property type="entry name" value="Response_reg"/>
    <property type="match status" value="1"/>
</dbReference>
<keyword evidence="10" id="KW-0067">ATP-binding</keyword>
<dbReference type="SMART" id="SM00387">
    <property type="entry name" value="HATPase_c"/>
    <property type="match status" value="1"/>
</dbReference>
<dbReference type="CDD" id="cd16922">
    <property type="entry name" value="HATPase_EvgS-ArcB-TorS-like"/>
    <property type="match status" value="1"/>
</dbReference>
<dbReference type="CDD" id="cd06225">
    <property type="entry name" value="HAMP"/>
    <property type="match status" value="1"/>
</dbReference>
<evidence type="ECO:0000256" key="4">
    <source>
        <dbReference type="ARBA" id="ARBA00022475"/>
    </source>
</evidence>
<dbReference type="Gene3D" id="3.40.50.2300">
    <property type="match status" value="1"/>
</dbReference>
<dbReference type="InterPro" id="IPR004358">
    <property type="entry name" value="Sig_transdc_His_kin-like_C"/>
</dbReference>
<comment type="caution">
    <text evidence="22">The sequence shown here is derived from an EMBL/GenBank/DDBJ whole genome shotgun (WGS) entry which is preliminary data.</text>
</comment>
<dbReference type="InterPro" id="IPR005467">
    <property type="entry name" value="His_kinase_dom"/>
</dbReference>
<dbReference type="SUPFAM" id="SSF47384">
    <property type="entry name" value="Homodimeric domain of signal transducing histidine kinase"/>
    <property type="match status" value="1"/>
</dbReference>
<feature type="modified residue" description="4-aspartylphosphate" evidence="15">
    <location>
        <position position="579"/>
    </location>
</feature>
<dbReference type="Pfam" id="PF02518">
    <property type="entry name" value="HATPase_c"/>
    <property type="match status" value="1"/>
</dbReference>
<feature type="transmembrane region" description="Helical" evidence="17">
    <location>
        <begin position="166"/>
        <end position="185"/>
    </location>
</feature>
<dbReference type="InterPro" id="IPR001789">
    <property type="entry name" value="Sig_transdc_resp-reg_receiver"/>
</dbReference>
<evidence type="ECO:0000256" key="6">
    <source>
        <dbReference type="ARBA" id="ARBA00022679"/>
    </source>
</evidence>
<comment type="catalytic activity">
    <reaction evidence="1">
        <text>ATP + protein L-histidine = ADP + protein N-phospho-L-histidine.</text>
        <dbReference type="EC" id="2.7.13.3"/>
    </reaction>
</comment>
<keyword evidence="5 15" id="KW-0597">Phosphoprotein</keyword>
<dbReference type="EMBL" id="LLZH01000295">
    <property type="protein sequence ID" value="KUL27746.1"/>
    <property type="molecule type" value="Genomic_DNA"/>
</dbReference>
<evidence type="ECO:0000256" key="10">
    <source>
        <dbReference type="ARBA" id="ARBA00022840"/>
    </source>
</evidence>
<name>A0A124G923_9ACTN</name>
<dbReference type="Gene3D" id="3.30.565.10">
    <property type="entry name" value="Histidine kinase-like ATPase, C-terminal domain"/>
    <property type="match status" value="1"/>
</dbReference>
<dbReference type="PANTHER" id="PTHR45339:SF1">
    <property type="entry name" value="HYBRID SIGNAL TRANSDUCTION HISTIDINE KINASE J"/>
    <property type="match status" value="1"/>
</dbReference>
<evidence type="ECO:0000313" key="22">
    <source>
        <dbReference type="EMBL" id="KUL27746.1"/>
    </source>
</evidence>
<dbReference type="GO" id="GO:0005886">
    <property type="term" value="C:plasma membrane"/>
    <property type="evidence" value="ECO:0007669"/>
    <property type="project" value="UniProtKB-SubCell"/>
</dbReference>
<evidence type="ECO:0000256" key="12">
    <source>
        <dbReference type="ARBA" id="ARBA00023012"/>
    </source>
</evidence>
<evidence type="ECO:0000256" key="14">
    <source>
        <dbReference type="PROSITE-ProRule" id="PRU00110"/>
    </source>
</evidence>
<evidence type="ECO:0000256" key="8">
    <source>
        <dbReference type="ARBA" id="ARBA00022741"/>
    </source>
</evidence>
<dbReference type="Gene3D" id="6.10.340.10">
    <property type="match status" value="1"/>
</dbReference>
<dbReference type="InterPro" id="IPR036641">
    <property type="entry name" value="HPT_dom_sf"/>
</dbReference>
<evidence type="ECO:0000256" key="3">
    <source>
        <dbReference type="ARBA" id="ARBA00012438"/>
    </source>
</evidence>
<dbReference type="CDD" id="cd17546">
    <property type="entry name" value="REC_hyHK_CKI1_RcsC-like"/>
    <property type="match status" value="1"/>
</dbReference>
<evidence type="ECO:0000259" key="18">
    <source>
        <dbReference type="PROSITE" id="PS50109"/>
    </source>
</evidence>
<feature type="domain" description="Response regulatory" evidence="19">
    <location>
        <begin position="530"/>
        <end position="647"/>
    </location>
</feature>
<evidence type="ECO:0000256" key="11">
    <source>
        <dbReference type="ARBA" id="ARBA00022989"/>
    </source>
</evidence>
<keyword evidence="7 17" id="KW-0812">Transmembrane</keyword>
<evidence type="ECO:0000256" key="13">
    <source>
        <dbReference type="ARBA" id="ARBA00023136"/>
    </source>
</evidence>
<keyword evidence="9 22" id="KW-0418">Kinase</keyword>
<keyword evidence="8" id="KW-0547">Nucleotide-binding</keyword>
<reference evidence="22 23" key="1">
    <citation type="submission" date="2015-10" db="EMBL/GenBank/DDBJ databases">
        <authorList>
            <person name="Gilbert D.G."/>
        </authorList>
    </citation>
    <scope>NUCLEOTIDE SEQUENCE [LARGE SCALE GENOMIC DNA]</scope>
    <source>
        <strain evidence="22 23">NRRL B-16712</strain>
    </source>
</reference>
<dbReference type="InterPro" id="IPR036097">
    <property type="entry name" value="HisK_dim/P_sf"/>
</dbReference>
<dbReference type="SMART" id="SM00388">
    <property type="entry name" value="HisKA"/>
    <property type="match status" value="1"/>
</dbReference>
<dbReference type="InterPro" id="IPR008207">
    <property type="entry name" value="Sig_transdc_His_kin_Hpt_dom"/>
</dbReference>
<proteinExistence type="predicted"/>
<evidence type="ECO:0000256" key="5">
    <source>
        <dbReference type="ARBA" id="ARBA00022553"/>
    </source>
</evidence>
<dbReference type="Gene3D" id="1.20.120.160">
    <property type="entry name" value="HPT domain"/>
    <property type="match status" value="1"/>
</dbReference>
<dbReference type="Gene3D" id="1.10.287.130">
    <property type="match status" value="1"/>
</dbReference>
<feature type="domain" description="Histidine kinase" evidence="18">
    <location>
        <begin position="254"/>
        <end position="510"/>
    </location>
</feature>
<dbReference type="PROSITE" id="PS50894">
    <property type="entry name" value="HPT"/>
    <property type="match status" value="1"/>
</dbReference>
<dbReference type="PANTHER" id="PTHR45339">
    <property type="entry name" value="HYBRID SIGNAL TRANSDUCTION HISTIDINE KINASE J"/>
    <property type="match status" value="1"/>
</dbReference>
<keyword evidence="11 17" id="KW-1133">Transmembrane helix</keyword>
<keyword evidence="12" id="KW-0902">Two-component regulatory system</keyword>
<dbReference type="InterPro" id="IPR011006">
    <property type="entry name" value="CheY-like_superfamily"/>
</dbReference>
<dbReference type="PROSITE" id="PS50110">
    <property type="entry name" value="RESPONSE_REGULATORY"/>
    <property type="match status" value="1"/>
</dbReference>
<evidence type="ECO:0000256" key="2">
    <source>
        <dbReference type="ARBA" id="ARBA00004651"/>
    </source>
</evidence>
<evidence type="ECO:0000256" key="9">
    <source>
        <dbReference type="ARBA" id="ARBA00022777"/>
    </source>
</evidence>
<feature type="domain" description="HPt" evidence="21">
    <location>
        <begin position="742"/>
        <end position="834"/>
    </location>
</feature>
<sequence>MLSAGFLLALVALAVVGTSAYVRIGILVDGRTPLRHSHDLLGWLGGARDAIKGLDQVTQNYQQPADPGWVVAFHQNVTVVKERLDKLRKQSAEDPDYQEYLARLAPMVDQPVAAIARAVADGAATAPGSDMAPAKTLVEEMWDHENHRLNDWIDANRDRAEGTRRLILWVSLGTAALVALGARLLTLRITEPARQVTAAAQRVLEGDLSRRAEVTGPQELAVMAQAVNASMTAVLTAHDEAVAATAAKSAFLATMSHEIRTPMNAVIGMTGLLLDTELDTGQRELVETVHTSGGALLVIINDVLDFSRIEAGELSLDERPFALRSCVQQAVSLVALTADAKGLHLSSHLTEDCPEALAGDSGRIRQILVNLLGNAVKFTAHGAVTVHVSCEPTTNRTGPAANRTGPAANRTGPAANRTGPAANRTAPGDDERMTVRIAVRDTGIGIAEDRLHRLFRPFSQVDASITRNYEGTGLGLAISQRLAEAMGGGITVDSRPGQGSTFTVTLLLRPATLPAAAPVPVGALAARPLRVLVAEDNPVNQRVAELLLERRGHRVEIVADGAAAVAAVHARRYDLVLMDVQMPILDGLAATERIRADPPPHGAPRIVALTANALVDDKAASLRAGMDDFLAKPIQDRELDTILTDAAAAAALTANTATDDNAKPTPIRPAEAARAGLAADAARAGLTAETTRAGLTADAARAAAAAGAAATSAALIRATATGRTEPESIRACVDDLAGASGDRARLAQILHNFADRLPGTLDRMERAAATGDTRNLARLAHGLKGSSATLGATRFAALCGAVEDRAHQHPAHSIDLLRDLHTEAHDLATTMESLSTELTHAT</sequence>
<dbReference type="SUPFAM" id="SSF55874">
    <property type="entry name" value="ATPase domain of HSP90 chaperone/DNA topoisomerase II/histidine kinase"/>
    <property type="match status" value="1"/>
</dbReference>
<dbReference type="Pfam" id="PF01627">
    <property type="entry name" value="Hpt"/>
    <property type="match status" value="1"/>
</dbReference>
<dbReference type="SMART" id="SM00448">
    <property type="entry name" value="REC"/>
    <property type="match status" value="1"/>
</dbReference>
<evidence type="ECO:0000256" key="7">
    <source>
        <dbReference type="ARBA" id="ARBA00022692"/>
    </source>
</evidence>
<evidence type="ECO:0000313" key="23">
    <source>
        <dbReference type="Proteomes" id="UP000053244"/>
    </source>
</evidence>
<dbReference type="PRINTS" id="PR00344">
    <property type="entry name" value="BCTRLSENSOR"/>
</dbReference>
<feature type="modified residue" description="Phosphohistidine" evidence="14">
    <location>
        <position position="781"/>
    </location>
</feature>
<dbReference type="GO" id="GO:0005524">
    <property type="term" value="F:ATP binding"/>
    <property type="evidence" value="ECO:0007669"/>
    <property type="project" value="UniProtKB-KW"/>
</dbReference>
<dbReference type="SMART" id="SM00304">
    <property type="entry name" value="HAMP"/>
    <property type="match status" value="1"/>
</dbReference>
<dbReference type="Pfam" id="PF00672">
    <property type="entry name" value="HAMP"/>
    <property type="match status" value="1"/>
</dbReference>
<dbReference type="PROSITE" id="PS50109">
    <property type="entry name" value="HIS_KIN"/>
    <property type="match status" value="1"/>
</dbReference>
<dbReference type="SUPFAM" id="SSF52172">
    <property type="entry name" value="CheY-like"/>
    <property type="match status" value="1"/>
</dbReference>
<evidence type="ECO:0000259" key="21">
    <source>
        <dbReference type="PROSITE" id="PS50894"/>
    </source>
</evidence>
<dbReference type="Pfam" id="PF00512">
    <property type="entry name" value="HisKA"/>
    <property type="match status" value="1"/>
</dbReference>
<evidence type="ECO:0000259" key="19">
    <source>
        <dbReference type="PROSITE" id="PS50110"/>
    </source>
</evidence>
<dbReference type="CDD" id="cd00082">
    <property type="entry name" value="HisKA"/>
    <property type="match status" value="1"/>
</dbReference>
<dbReference type="SMART" id="SM00073">
    <property type="entry name" value="HPT"/>
    <property type="match status" value="1"/>
</dbReference>
<evidence type="ECO:0000256" key="16">
    <source>
        <dbReference type="SAM" id="MobiDB-lite"/>
    </source>
</evidence>
<evidence type="ECO:0000256" key="1">
    <source>
        <dbReference type="ARBA" id="ARBA00000085"/>
    </source>
</evidence>